<dbReference type="InterPro" id="IPR034505">
    <property type="entry name" value="Coproporphyrinogen-III_oxidase"/>
</dbReference>
<evidence type="ECO:0000256" key="4">
    <source>
        <dbReference type="ARBA" id="ARBA00022691"/>
    </source>
</evidence>
<evidence type="ECO:0000256" key="10">
    <source>
        <dbReference type="SAM" id="MobiDB-lite"/>
    </source>
</evidence>
<evidence type="ECO:0000256" key="9">
    <source>
        <dbReference type="RuleBase" id="RU364116"/>
    </source>
</evidence>
<dbReference type="PANTHER" id="PTHR13932">
    <property type="entry name" value="COPROPORPHYRINIGEN III OXIDASE"/>
    <property type="match status" value="1"/>
</dbReference>
<name>A0ABS1LNP2_9MICO</name>
<comment type="function">
    <text evidence="9">Probably acts as a heme chaperone, transferring heme to an unknown acceptor. Binds one molecule of heme per monomer, possibly covalently. Binds 1 [4Fe-4S] cluster. The cluster is coordinated with 3 cysteines and an exchangeable S-adenosyl-L-methionine.</text>
</comment>
<dbReference type="EMBL" id="JABBYC010000038">
    <property type="protein sequence ID" value="MBL0887886.1"/>
    <property type="molecule type" value="Genomic_DNA"/>
</dbReference>
<keyword evidence="4 9" id="KW-0949">S-adenosyl-L-methionine</keyword>
<gene>
    <name evidence="12" type="ORF">HGK34_16630</name>
</gene>
<comment type="subcellular location">
    <subcellularLocation>
        <location evidence="9">Cytoplasm</location>
    </subcellularLocation>
</comment>
<keyword evidence="6 9" id="KW-0408">Iron</keyword>
<keyword evidence="9" id="KW-0963">Cytoplasm</keyword>
<dbReference type="InterPro" id="IPR004559">
    <property type="entry name" value="HemW-like"/>
</dbReference>
<evidence type="ECO:0000256" key="8">
    <source>
        <dbReference type="ARBA" id="ARBA00023186"/>
    </source>
</evidence>
<dbReference type="Gene3D" id="3.20.20.70">
    <property type="entry name" value="Aldolase class I"/>
    <property type="match status" value="1"/>
</dbReference>
<accession>A0ABS1LNP2</accession>
<feature type="region of interest" description="Disordered" evidence="10">
    <location>
        <begin position="1"/>
        <end position="55"/>
    </location>
</feature>
<evidence type="ECO:0000256" key="6">
    <source>
        <dbReference type="ARBA" id="ARBA00023004"/>
    </source>
</evidence>
<dbReference type="CDD" id="cd01335">
    <property type="entry name" value="Radical_SAM"/>
    <property type="match status" value="1"/>
</dbReference>
<dbReference type="SFLD" id="SFLDS00029">
    <property type="entry name" value="Radical_SAM"/>
    <property type="match status" value="1"/>
</dbReference>
<keyword evidence="3 9" id="KW-0349">Heme</keyword>
<evidence type="ECO:0000256" key="1">
    <source>
        <dbReference type="ARBA" id="ARBA00006100"/>
    </source>
</evidence>
<feature type="domain" description="Radical SAM core" evidence="11">
    <location>
        <begin position="55"/>
        <end position="302"/>
    </location>
</feature>
<evidence type="ECO:0000256" key="5">
    <source>
        <dbReference type="ARBA" id="ARBA00022723"/>
    </source>
</evidence>
<dbReference type="SMART" id="SM00729">
    <property type="entry name" value="Elp3"/>
    <property type="match status" value="1"/>
</dbReference>
<keyword evidence="8 9" id="KW-0143">Chaperone</keyword>
<comment type="caution">
    <text evidence="12">The sequence shown here is derived from an EMBL/GenBank/DDBJ whole genome shotgun (WGS) entry which is preliminary data.</text>
</comment>
<dbReference type="PANTHER" id="PTHR13932:SF5">
    <property type="entry name" value="RADICAL S-ADENOSYL METHIONINE DOMAIN-CONTAINING PROTEIN 1, MITOCHONDRIAL"/>
    <property type="match status" value="1"/>
</dbReference>
<sequence>MPGDGALPAWVGTARPGGTERSDPHGHASHATPAPGDGGDPRGVVPAAGGAQDAPRGRRRFGVYVHVPFCSVRCGYCDFNTYTAAELGGGASQVAYADTALREVGLAGKVLADVGLPERSVSTVFFGGGTPTMLPAGDLARILDGIRGAWGLEPGAEVTTEANPDSVTPSSLERLASAGFTRVSFGMQSAVPHVLATLERTHDPARIPDVVRWARDAGLRVSLDLIYGTPGESLADWRTSLETVIATGVDHVSAYALVVEPGTKMAAQVRRGQLTLPDEDDQAAKYELADELLTAAGLGWYEVSNWARTADDACRHNLAYWRGNDWWGIGPGAHSYVAAAATPAPAVATSATSDGGGPGGGVVPAAGPPDDDGEARAGVRWWNVKHPRRYAAALEAGGSPGAGRELLTPDEAYLERVMLGVRLAEGLELAVLRPAGRHAVAGLVARGLLDGPAALGAGERPARAVLTLRGRLLADAVVRELTA</sequence>
<dbReference type="SUPFAM" id="SSF102114">
    <property type="entry name" value="Radical SAM enzymes"/>
    <property type="match status" value="1"/>
</dbReference>
<protein>
    <recommendedName>
        <fullName evidence="2 9">Heme chaperone HemW</fullName>
    </recommendedName>
</protein>
<dbReference type="NCBIfam" id="TIGR00539">
    <property type="entry name" value="hemN_rel"/>
    <property type="match status" value="1"/>
</dbReference>
<keyword evidence="5 9" id="KW-0479">Metal-binding</keyword>
<organism evidence="12 13">
    <name type="scientific">Myceligenerans indicum</name>
    <dbReference type="NCBI Taxonomy" id="2593663"/>
    <lineage>
        <taxon>Bacteria</taxon>
        <taxon>Bacillati</taxon>
        <taxon>Actinomycetota</taxon>
        <taxon>Actinomycetes</taxon>
        <taxon>Micrococcales</taxon>
        <taxon>Promicromonosporaceae</taxon>
        <taxon>Myceligenerans</taxon>
    </lineage>
</organism>
<dbReference type="InterPro" id="IPR006638">
    <property type="entry name" value="Elp3/MiaA/NifB-like_rSAM"/>
</dbReference>
<evidence type="ECO:0000313" key="13">
    <source>
        <dbReference type="Proteomes" id="UP000675409"/>
    </source>
</evidence>
<keyword evidence="7 9" id="KW-0411">Iron-sulfur</keyword>
<evidence type="ECO:0000313" key="12">
    <source>
        <dbReference type="EMBL" id="MBL0887886.1"/>
    </source>
</evidence>
<proteinExistence type="inferred from homology"/>
<dbReference type="InterPro" id="IPR013785">
    <property type="entry name" value="Aldolase_TIM"/>
</dbReference>
<dbReference type="PROSITE" id="PS51918">
    <property type="entry name" value="RADICAL_SAM"/>
    <property type="match status" value="1"/>
</dbReference>
<reference evidence="12 13" key="1">
    <citation type="journal article" date="2021" name="Arch. Microbiol.">
        <title>Myceligenerans indicum sp. nov., an actinobacterium isolated from mangrove sediment of Sundarbans, India.</title>
        <authorList>
            <person name="Asha K."/>
            <person name="Bhadury P."/>
        </authorList>
    </citation>
    <scope>NUCLEOTIDE SEQUENCE [LARGE SCALE GENOMIC DNA]</scope>
    <source>
        <strain evidence="12 13">I2</strain>
    </source>
</reference>
<comment type="similarity">
    <text evidence="1">Belongs to the anaerobic coproporphyrinogen-III oxidase family. HemW subfamily.</text>
</comment>
<evidence type="ECO:0000256" key="7">
    <source>
        <dbReference type="ARBA" id="ARBA00023014"/>
    </source>
</evidence>
<dbReference type="SFLD" id="SFLDG01065">
    <property type="entry name" value="anaerobic_coproporphyrinogen-I"/>
    <property type="match status" value="1"/>
</dbReference>
<dbReference type="Pfam" id="PF04055">
    <property type="entry name" value="Radical_SAM"/>
    <property type="match status" value="1"/>
</dbReference>
<dbReference type="InterPro" id="IPR058240">
    <property type="entry name" value="rSAM_sf"/>
</dbReference>
<dbReference type="Proteomes" id="UP000675409">
    <property type="component" value="Unassembled WGS sequence"/>
</dbReference>
<evidence type="ECO:0000256" key="3">
    <source>
        <dbReference type="ARBA" id="ARBA00022617"/>
    </source>
</evidence>
<keyword evidence="13" id="KW-1185">Reference proteome</keyword>
<dbReference type="InterPro" id="IPR007197">
    <property type="entry name" value="rSAM"/>
</dbReference>
<dbReference type="SFLD" id="SFLDF00562">
    <property type="entry name" value="HemN-like__clustered_with_heat"/>
    <property type="match status" value="1"/>
</dbReference>
<evidence type="ECO:0000256" key="2">
    <source>
        <dbReference type="ARBA" id="ARBA00017228"/>
    </source>
</evidence>
<evidence type="ECO:0000259" key="11">
    <source>
        <dbReference type="PROSITE" id="PS51918"/>
    </source>
</evidence>
<keyword evidence="9" id="KW-0004">4Fe-4S</keyword>